<sequence length="344" mass="38562">MVMDSGMSKSFFQFNSLEYKGTNLFSLVCAVAVVAYIVWLRIKKPAYVNRVSLKLQAGIAFFDIIRHLNNIFNYTANEDGCKFLGFLFFFTYHLNTFLNVAIAVNLQLVFLLERAPSERLRPLLYAIPVLGALLIDIFPFGKKPCGLTNCVVFGGYGKSYISFCHVNFVHPSREAIKALVLYTTNYPAIIYCMVIAMAVFIKLARTKPACDLEAQSLLPTIHDPMSRALACRVALYPLACFLCHIGDLICNLLVFFSIPPYGFVTLAYMGVSLNGAANLVCFLLDPYIVESFYRHPAASLDDLELDLAPQKFPDQIKPCPSFASESRAYISLDAKDSEAFWNQF</sequence>
<name>A0ACC2RUC6_9FUNG</name>
<comment type="caution">
    <text evidence="1">The sequence shown here is derived from an EMBL/GenBank/DDBJ whole genome shotgun (WGS) entry which is preliminary data.</text>
</comment>
<evidence type="ECO:0000313" key="2">
    <source>
        <dbReference type="Proteomes" id="UP001165960"/>
    </source>
</evidence>
<protein>
    <submittedName>
        <fullName evidence="1">Uncharacterized protein</fullName>
    </submittedName>
</protein>
<keyword evidence="2" id="KW-1185">Reference proteome</keyword>
<dbReference type="EMBL" id="QTSX02006502">
    <property type="protein sequence ID" value="KAJ9053637.1"/>
    <property type="molecule type" value="Genomic_DNA"/>
</dbReference>
<gene>
    <name evidence="1" type="ORF">DSO57_1022432</name>
</gene>
<dbReference type="Proteomes" id="UP001165960">
    <property type="component" value="Unassembled WGS sequence"/>
</dbReference>
<evidence type="ECO:0000313" key="1">
    <source>
        <dbReference type="EMBL" id="KAJ9053637.1"/>
    </source>
</evidence>
<organism evidence="1 2">
    <name type="scientific">Entomophthora muscae</name>
    <dbReference type="NCBI Taxonomy" id="34485"/>
    <lineage>
        <taxon>Eukaryota</taxon>
        <taxon>Fungi</taxon>
        <taxon>Fungi incertae sedis</taxon>
        <taxon>Zoopagomycota</taxon>
        <taxon>Entomophthoromycotina</taxon>
        <taxon>Entomophthoromycetes</taxon>
        <taxon>Entomophthorales</taxon>
        <taxon>Entomophthoraceae</taxon>
        <taxon>Entomophthora</taxon>
    </lineage>
</organism>
<reference evidence="1" key="1">
    <citation type="submission" date="2022-04" db="EMBL/GenBank/DDBJ databases">
        <title>Genome of the entomopathogenic fungus Entomophthora muscae.</title>
        <authorList>
            <person name="Elya C."/>
            <person name="Lovett B.R."/>
            <person name="Lee E."/>
            <person name="Macias A.M."/>
            <person name="Hajek A.E."/>
            <person name="De Bivort B.L."/>
            <person name="Kasson M.T."/>
            <person name="De Fine Licht H.H."/>
            <person name="Stajich J.E."/>
        </authorList>
    </citation>
    <scope>NUCLEOTIDE SEQUENCE</scope>
    <source>
        <strain evidence="1">Berkeley</strain>
    </source>
</reference>
<accession>A0ACC2RUC6</accession>
<proteinExistence type="predicted"/>